<dbReference type="AlphaFoldDB" id="A0A561QHJ6"/>
<proteinExistence type="predicted"/>
<keyword evidence="1" id="KW-1133">Transmembrane helix</keyword>
<dbReference type="OrthoDB" id="7675159at2"/>
<accession>A0A561QHJ6</accession>
<comment type="caution">
    <text evidence="2">The sequence shown here is derived from an EMBL/GenBank/DDBJ whole genome shotgun (WGS) entry which is preliminary data.</text>
</comment>
<reference evidence="2 3" key="1">
    <citation type="submission" date="2019-06" db="EMBL/GenBank/DDBJ databases">
        <title>Sorghum-associated microbial communities from plants grown in Nebraska, USA.</title>
        <authorList>
            <person name="Schachtman D."/>
        </authorList>
    </citation>
    <scope>NUCLEOTIDE SEQUENCE [LARGE SCALE GENOMIC DNA]</scope>
    <source>
        <strain evidence="2 3">1225</strain>
    </source>
</reference>
<feature type="transmembrane region" description="Helical" evidence="1">
    <location>
        <begin position="69"/>
        <end position="92"/>
    </location>
</feature>
<keyword evidence="3" id="KW-1185">Reference proteome</keyword>
<dbReference type="RefSeq" id="WP_145641176.1">
    <property type="nucleotide sequence ID" value="NZ_VIWP01000007.1"/>
</dbReference>
<gene>
    <name evidence="2" type="ORF">FHW37_107227</name>
</gene>
<feature type="transmembrane region" description="Helical" evidence="1">
    <location>
        <begin position="223"/>
        <end position="240"/>
    </location>
</feature>
<evidence type="ECO:0000313" key="2">
    <source>
        <dbReference type="EMBL" id="TWF49860.1"/>
    </source>
</evidence>
<feature type="transmembrane region" description="Helical" evidence="1">
    <location>
        <begin position="143"/>
        <end position="168"/>
    </location>
</feature>
<dbReference type="Proteomes" id="UP000320653">
    <property type="component" value="Unassembled WGS sequence"/>
</dbReference>
<feature type="transmembrane region" description="Helical" evidence="1">
    <location>
        <begin position="174"/>
        <end position="192"/>
    </location>
</feature>
<protein>
    <submittedName>
        <fullName evidence="2">Putative branched-subunit amino acid permease</fullName>
    </submittedName>
</protein>
<evidence type="ECO:0000256" key="1">
    <source>
        <dbReference type="SAM" id="Phobius"/>
    </source>
</evidence>
<name>A0A561QHJ6_9HYPH</name>
<sequence>MTPESQEPSETRSALSWFFTGMRGITSLPALILMTSYVGFAAFALEAGLTRGEAVAMTLGVWALPAQMILVGTMLANANIAASFLAVTLSSIRMMPMVASIMPEMRTKKTPLALLLFLSHFIAITSWVFASTHLRKVPKEHRVAYFAGFGITLTCTNALIVGVSYGIVSQFPPVVAGALFMLTPVYFISSIWASARQPVVRLAFVFGIVLGPLLALVSPQFDVLYAGIGGGTAAYLIDRYRRKRHRATEAA</sequence>
<evidence type="ECO:0000313" key="3">
    <source>
        <dbReference type="Proteomes" id="UP000320653"/>
    </source>
</evidence>
<feature type="transmembrane region" description="Helical" evidence="1">
    <location>
        <begin position="112"/>
        <end position="131"/>
    </location>
</feature>
<dbReference type="InterPro" id="IPR011606">
    <property type="entry name" value="Brnchd-chn_aa_trnsp_permease"/>
</dbReference>
<feature type="transmembrane region" description="Helical" evidence="1">
    <location>
        <begin position="28"/>
        <end position="49"/>
    </location>
</feature>
<dbReference type="Pfam" id="PF03591">
    <property type="entry name" value="AzlC"/>
    <property type="match status" value="1"/>
</dbReference>
<dbReference type="EMBL" id="VIWP01000007">
    <property type="protein sequence ID" value="TWF49860.1"/>
    <property type="molecule type" value="Genomic_DNA"/>
</dbReference>
<organism evidence="2 3">
    <name type="scientific">Neorhizobium alkalisoli</name>
    <dbReference type="NCBI Taxonomy" id="528178"/>
    <lineage>
        <taxon>Bacteria</taxon>
        <taxon>Pseudomonadati</taxon>
        <taxon>Pseudomonadota</taxon>
        <taxon>Alphaproteobacteria</taxon>
        <taxon>Hyphomicrobiales</taxon>
        <taxon>Rhizobiaceae</taxon>
        <taxon>Rhizobium/Agrobacterium group</taxon>
        <taxon>Neorhizobium</taxon>
    </lineage>
</organism>
<keyword evidence="1" id="KW-0812">Transmembrane</keyword>
<keyword evidence="1" id="KW-0472">Membrane</keyword>